<sequence length="386" mass="41012">MGSGMPLPAGPPACCYLGALGCPANLVMPASSGVPGCPQHPSAVSFLPAAQLGRLEHEFSLPGAGLPGLAGWSWSAPAGWWPTWPPGASPLGVSLSDMPAHCRARQGIGLGSPGRAPSSPAPSPHSRAALLALPVLQGSWWPSRGPPREAPGFLAPQQLCGGLCVCRSFSRLMGSEPGSHFSAAGAVTCRAQELGTGDAHWGPRARGERRRHTITNGVDCALLKQMRELQQEREVLLQGLEMMARGREWCQQQLQRLQERQRHLGQSRASSDLGAEGSPRLLGQLLPKVQEVARCLGELLAAACAARALPSSSSGPPGPMSPSAPNWQQQTILMLKEQNRLLTQEVTDKSERITQLEQEKSALIKQLFEARALSQQDAGPLDSTFM</sequence>
<proteinExistence type="predicted"/>
<dbReference type="Ensembl" id="ENSCHIT00010014497.1">
    <property type="protein sequence ID" value="ENSCHIP00010010247.1"/>
    <property type="gene ID" value="ENSCHIG00010007639.1"/>
</dbReference>
<evidence type="ECO:0008006" key="4">
    <source>
        <dbReference type="Google" id="ProtNLM"/>
    </source>
</evidence>
<dbReference type="AlphaFoldDB" id="A0A8C2NU25"/>
<evidence type="ECO:0000256" key="1">
    <source>
        <dbReference type="SAM" id="Coils"/>
    </source>
</evidence>
<feature type="compositionally biased region" description="Low complexity" evidence="2">
    <location>
        <begin position="113"/>
        <end position="125"/>
    </location>
</feature>
<protein>
    <recommendedName>
        <fullName evidence="4">Suppressor APC domain containing 2</fullName>
    </recommendedName>
</protein>
<keyword evidence="1" id="KW-0175">Coiled coil</keyword>
<dbReference type="InterPro" id="IPR026828">
    <property type="entry name" value="SAPC2_1/2"/>
</dbReference>
<feature type="coiled-coil region" evidence="1">
    <location>
        <begin position="339"/>
        <end position="373"/>
    </location>
</feature>
<accession>A0A8C2NU25</accession>
<dbReference type="PANTHER" id="PTHR14907">
    <property type="entry name" value="FI14130P"/>
    <property type="match status" value="1"/>
</dbReference>
<name>A0A8C2NU25_CAPHI</name>
<dbReference type="PANTHER" id="PTHR14907:SF3">
    <property type="entry name" value="SUPPRESSOR APC DOMAIN-CONTAINING PROTEIN 2"/>
    <property type="match status" value="1"/>
</dbReference>
<reference evidence="3" key="2">
    <citation type="submission" date="2025-08" db="UniProtKB">
        <authorList>
            <consortium name="Ensembl"/>
        </authorList>
    </citation>
    <scope>IDENTIFICATION</scope>
</reference>
<evidence type="ECO:0000313" key="3">
    <source>
        <dbReference type="Ensembl" id="ENSCHIP00010010247.1"/>
    </source>
</evidence>
<feature type="region of interest" description="Disordered" evidence="2">
    <location>
        <begin position="106"/>
        <end position="125"/>
    </location>
</feature>
<dbReference type="Pfam" id="PF11414">
    <property type="entry name" value="Suppressor_APC"/>
    <property type="match status" value="1"/>
</dbReference>
<organism evidence="3">
    <name type="scientific">Capra hircus</name>
    <name type="common">Goat</name>
    <dbReference type="NCBI Taxonomy" id="9925"/>
    <lineage>
        <taxon>Eukaryota</taxon>
        <taxon>Metazoa</taxon>
        <taxon>Chordata</taxon>
        <taxon>Craniata</taxon>
        <taxon>Vertebrata</taxon>
        <taxon>Euteleostomi</taxon>
        <taxon>Mammalia</taxon>
        <taxon>Eutheria</taxon>
        <taxon>Laurasiatheria</taxon>
        <taxon>Artiodactyla</taxon>
        <taxon>Ruminantia</taxon>
        <taxon>Pecora</taxon>
        <taxon>Bovidae</taxon>
        <taxon>Caprinae</taxon>
        <taxon>Capra</taxon>
    </lineage>
</organism>
<evidence type="ECO:0000256" key="2">
    <source>
        <dbReference type="SAM" id="MobiDB-lite"/>
    </source>
</evidence>
<reference evidence="3" key="1">
    <citation type="submission" date="2019-03" db="EMBL/GenBank/DDBJ databases">
        <title>Genome sequencing and reference-guided assembly of Black Bengal Goat (Capra hircus).</title>
        <authorList>
            <person name="Siddiki A.Z."/>
            <person name="Baten A."/>
            <person name="Billah M."/>
            <person name="Alam M.A.U."/>
            <person name="Shawrob K.S.M."/>
            <person name="Saha S."/>
            <person name="Chowdhury M."/>
            <person name="Rahman A.H."/>
            <person name="Stear M."/>
            <person name="Miah G."/>
            <person name="Das G.B."/>
            <person name="Hossain M.M."/>
            <person name="Kumkum M."/>
            <person name="Islam M.S."/>
            <person name="Mollah A.M."/>
            <person name="Ahsan A."/>
            <person name="Tusar F."/>
            <person name="Khan M.K.I."/>
        </authorList>
    </citation>
    <scope>NUCLEOTIDE SEQUENCE [LARGE SCALE GENOMIC DNA]</scope>
</reference>